<dbReference type="EMBL" id="JBBEGL010000004">
    <property type="protein sequence ID" value="MEJ2887928.1"/>
    <property type="molecule type" value="Genomic_DNA"/>
</dbReference>
<keyword evidence="1" id="KW-0472">Membrane</keyword>
<feature type="transmembrane region" description="Helical" evidence="1">
    <location>
        <begin position="160"/>
        <end position="182"/>
    </location>
</feature>
<feature type="transmembrane region" description="Helical" evidence="1">
    <location>
        <begin position="189"/>
        <end position="209"/>
    </location>
</feature>
<comment type="caution">
    <text evidence="3">The sequence shown here is derived from an EMBL/GenBank/DDBJ whole genome shotgun (WGS) entry which is preliminary data.</text>
</comment>
<dbReference type="PANTHER" id="PTHR23028">
    <property type="entry name" value="ACETYLTRANSFERASE"/>
    <property type="match status" value="1"/>
</dbReference>
<protein>
    <submittedName>
        <fullName evidence="3">Acyltransferase</fullName>
        <ecNumber evidence="3">2.3.-.-</ecNumber>
    </submittedName>
</protein>
<keyword evidence="1" id="KW-0812">Transmembrane</keyword>
<dbReference type="RefSeq" id="WP_337714418.1">
    <property type="nucleotide sequence ID" value="NZ_JBBEGL010000004.1"/>
</dbReference>
<dbReference type="InterPro" id="IPR050879">
    <property type="entry name" value="Acyltransferase_3"/>
</dbReference>
<keyword evidence="3" id="KW-0012">Acyltransferase</keyword>
<keyword evidence="3" id="KW-0808">Transferase</keyword>
<accession>A0ABU8N6B2</accession>
<feature type="transmembrane region" description="Helical" evidence="1">
    <location>
        <begin position="103"/>
        <end position="124"/>
    </location>
</feature>
<evidence type="ECO:0000259" key="2">
    <source>
        <dbReference type="Pfam" id="PF01757"/>
    </source>
</evidence>
<feature type="transmembrane region" description="Helical" evidence="1">
    <location>
        <begin position="22"/>
        <end position="39"/>
    </location>
</feature>
<proteinExistence type="predicted"/>
<feature type="transmembrane region" description="Helical" evidence="1">
    <location>
        <begin position="59"/>
        <end position="83"/>
    </location>
</feature>
<dbReference type="GO" id="GO:0016746">
    <property type="term" value="F:acyltransferase activity"/>
    <property type="evidence" value="ECO:0007669"/>
    <property type="project" value="UniProtKB-KW"/>
</dbReference>
<evidence type="ECO:0000313" key="3">
    <source>
        <dbReference type="EMBL" id="MEJ2887928.1"/>
    </source>
</evidence>
<name>A0ABU8N6B2_9PSEU</name>
<reference evidence="3 4" key="1">
    <citation type="submission" date="2024-03" db="EMBL/GenBank/DDBJ databases">
        <title>Actinomycetospora sp. OC33-EN06, a novel actinomycete isolated from wild orchid (Aerides multiflora).</title>
        <authorList>
            <person name="Suriyachadkun C."/>
        </authorList>
    </citation>
    <scope>NUCLEOTIDE SEQUENCE [LARGE SCALE GENOMIC DNA]</scope>
    <source>
        <strain evidence="3 4">OC33-EN06</strain>
    </source>
</reference>
<sequence length="221" mass="23149">MSGAQAGAQQAPAAAVPAPPPVLHAMTGLRAVAAAWVLLGHFRFTMFDLVPITRIAEPVLAGGYLGVEIFFVLSGFIISHNYAEHFRQKGRSAYPAFLWARFARIYPVHLATFLAAGLLVAGAVALGRDVPSAQHFTAGSFVGNLVLLQAWPGVTPWNGPAWSVSCEIAAYAAFPLLALAVVRLHRRTALAAGAALLAAEVATLLALGAGPSYTDAWTPVL</sequence>
<keyword evidence="1" id="KW-1133">Transmembrane helix</keyword>
<gene>
    <name evidence="3" type="ORF">WCD41_15820</name>
</gene>
<organism evidence="3 4">
    <name type="scientific">Actinomycetospora aeridis</name>
    <dbReference type="NCBI Taxonomy" id="3129231"/>
    <lineage>
        <taxon>Bacteria</taxon>
        <taxon>Bacillati</taxon>
        <taxon>Actinomycetota</taxon>
        <taxon>Actinomycetes</taxon>
        <taxon>Pseudonocardiales</taxon>
        <taxon>Pseudonocardiaceae</taxon>
        <taxon>Actinomycetospora</taxon>
    </lineage>
</organism>
<feature type="domain" description="Acyltransferase 3" evidence="2">
    <location>
        <begin position="24"/>
        <end position="199"/>
    </location>
</feature>
<evidence type="ECO:0000313" key="4">
    <source>
        <dbReference type="Proteomes" id="UP001370100"/>
    </source>
</evidence>
<dbReference type="PANTHER" id="PTHR23028:SF53">
    <property type="entry name" value="ACYL_TRANSF_3 DOMAIN-CONTAINING PROTEIN"/>
    <property type="match status" value="1"/>
</dbReference>
<evidence type="ECO:0000256" key="1">
    <source>
        <dbReference type="SAM" id="Phobius"/>
    </source>
</evidence>
<dbReference type="Pfam" id="PF01757">
    <property type="entry name" value="Acyl_transf_3"/>
    <property type="match status" value="1"/>
</dbReference>
<dbReference type="Proteomes" id="UP001370100">
    <property type="component" value="Unassembled WGS sequence"/>
</dbReference>
<keyword evidence="4" id="KW-1185">Reference proteome</keyword>
<dbReference type="InterPro" id="IPR002656">
    <property type="entry name" value="Acyl_transf_3_dom"/>
</dbReference>
<dbReference type="EC" id="2.3.-.-" evidence="3"/>